<dbReference type="eggNOG" id="ENOG502SHVF">
    <property type="taxonomic scope" value="Eukaryota"/>
</dbReference>
<feature type="region of interest" description="Disordered" evidence="2">
    <location>
        <begin position="1"/>
        <end position="80"/>
    </location>
</feature>
<feature type="compositionally biased region" description="Basic and acidic residues" evidence="2">
    <location>
        <begin position="27"/>
        <end position="36"/>
    </location>
</feature>
<dbReference type="EMBL" id="CU469404">
    <property type="status" value="NOT_ANNOTATED_CDS"/>
    <property type="molecule type" value="Genomic_DNA"/>
</dbReference>
<evidence type="ECO:0000256" key="1">
    <source>
        <dbReference type="SAM" id="Coils"/>
    </source>
</evidence>
<name>M4C0T2_HYAAE</name>
<feature type="compositionally biased region" description="Polar residues" evidence="2">
    <location>
        <begin position="46"/>
        <end position="58"/>
    </location>
</feature>
<protein>
    <recommendedName>
        <fullName evidence="5">BZIP domain-containing protein</fullName>
    </recommendedName>
</protein>
<dbReference type="Proteomes" id="UP000011713">
    <property type="component" value="Unassembled WGS sequence"/>
</dbReference>
<dbReference type="OMA" id="GMILWDY"/>
<reference evidence="3" key="2">
    <citation type="submission" date="2015-06" db="UniProtKB">
        <authorList>
            <consortium name="EnsemblProtists"/>
        </authorList>
    </citation>
    <scope>IDENTIFICATION</scope>
    <source>
        <strain evidence="3">Emoy2</strain>
    </source>
</reference>
<keyword evidence="1" id="KW-0175">Coiled coil</keyword>
<evidence type="ECO:0000313" key="4">
    <source>
        <dbReference type="Proteomes" id="UP000011713"/>
    </source>
</evidence>
<dbReference type="VEuPathDB" id="FungiDB:HpaG812624"/>
<proteinExistence type="predicted"/>
<evidence type="ECO:0008006" key="5">
    <source>
        <dbReference type="Google" id="ProtNLM"/>
    </source>
</evidence>
<dbReference type="AlphaFoldDB" id="M4C0T2"/>
<feature type="compositionally biased region" description="Low complexity" evidence="2">
    <location>
        <begin position="255"/>
        <end position="265"/>
    </location>
</feature>
<accession>M4C0T2</accession>
<dbReference type="HOGENOM" id="CLU_032700_0_0_1"/>
<keyword evidence="4" id="KW-1185">Reference proteome</keyword>
<evidence type="ECO:0000256" key="2">
    <source>
        <dbReference type="SAM" id="MobiDB-lite"/>
    </source>
</evidence>
<organism evidence="3 4">
    <name type="scientific">Hyaloperonospora arabidopsidis (strain Emoy2)</name>
    <name type="common">Downy mildew agent</name>
    <name type="synonym">Peronospora arabidopsidis</name>
    <dbReference type="NCBI Taxonomy" id="559515"/>
    <lineage>
        <taxon>Eukaryota</taxon>
        <taxon>Sar</taxon>
        <taxon>Stramenopiles</taxon>
        <taxon>Oomycota</taxon>
        <taxon>Peronosporomycetes</taxon>
        <taxon>Peronosporales</taxon>
        <taxon>Peronosporaceae</taxon>
        <taxon>Hyaloperonospora</taxon>
    </lineage>
</organism>
<feature type="compositionally biased region" description="Polar residues" evidence="2">
    <location>
        <begin position="1"/>
        <end position="25"/>
    </location>
</feature>
<feature type="coiled-coil region" evidence="1">
    <location>
        <begin position="87"/>
        <end position="145"/>
    </location>
</feature>
<dbReference type="EnsemblProtists" id="HpaT812624">
    <property type="protein sequence ID" value="HpaP812624"/>
    <property type="gene ID" value="HpaG812624"/>
</dbReference>
<evidence type="ECO:0000313" key="3">
    <source>
        <dbReference type="EnsemblProtists" id="HpaP812624"/>
    </source>
</evidence>
<sequence>MLAFMTQDTINDPQFPQSEATSSSPPEKLENAEGLKKVCRKRGRKTTVSTTAPKTSAGSPEEQKKQRRRSQIATGVQRHREKKKCLVSSLQVEMTQLTTKLATLRAARRAQLANSDELVAYEEEVMTQRRKRKQAEQNNQMLKHALFQQTMFLGGMKAMMGGSNLLLSKTLEFHDWVHSYTALSASDTLVRRKEYVAHFPRSKMELAKNIVIRNTEDEAQRLLATRQMFSGSVRILHDGTRERDDAGVFGRPNGSSNDPSSSSVDDAGDGRVIKEFSSVFFYPETDKCTLYTLMDIASLTMKSIGMYYSGVSYEARAADDVQLVEDDGMTNACVYYSNLAALMEPVFEVVDDADSVENIDVEARVRTREQCGRDEGIIFWDYVDDDSLHPIPADSTDRKAIRRNVCGANVVRREIGTGLLSVRHVSTKAYCPLPKPKHLNGATEPPEVEKIRRAVARRIGLQAAEFERTRDRL</sequence>
<reference evidence="4" key="1">
    <citation type="journal article" date="2010" name="Science">
        <title>Signatures of adaptation to obligate biotrophy in the Hyaloperonospora arabidopsidis genome.</title>
        <authorList>
            <person name="Baxter L."/>
            <person name="Tripathy S."/>
            <person name="Ishaque N."/>
            <person name="Boot N."/>
            <person name="Cabral A."/>
            <person name="Kemen E."/>
            <person name="Thines M."/>
            <person name="Ah-Fong A."/>
            <person name="Anderson R."/>
            <person name="Badejoko W."/>
            <person name="Bittner-Eddy P."/>
            <person name="Boore J.L."/>
            <person name="Chibucos M.C."/>
            <person name="Coates M."/>
            <person name="Dehal P."/>
            <person name="Delehaunty K."/>
            <person name="Dong S."/>
            <person name="Downton P."/>
            <person name="Dumas B."/>
            <person name="Fabro G."/>
            <person name="Fronick C."/>
            <person name="Fuerstenberg S.I."/>
            <person name="Fulton L."/>
            <person name="Gaulin E."/>
            <person name="Govers F."/>
            <person name="Hughes L."/>
            <person name="Humphray S."/>
            <person name="Jiang R.H."/>
            <person name="Judelson H."/>
            <person name="Kamoun S."/>
            <person name="Kyung K."/>
            <person name="Meijer H."/>
            <person name="Minx P."/>
            <person name="Morris P."/>
            <person name="Nelson J."/>
            <person name="Phuntumart V."/>
            <person name="Qutob D."/>
            <person name="Rehmany A."/>
            <person name="Rougon-Cardoso A."/>
            <person name="Ryden P."/>
            <person name="Torto-Alalibo T."/>
            <person name="Studholme D."/>
            <person name="Wang Y."/>
            <person name="Win J."/>
            <person name="Wood J."/>
            <person name="Clifton S.W."/>
            <person name="Rogers J."/>
            <person name="Van den Ackerveken G."/>
            <person name="Jones J.D."/>
            <person name="McDowell J.M."/>
            <person name="Beynon J."/>
            <person name="Tyler B.M."/>
        </authorList>
    </citation>
    <scope>NUCLEOTIDE SEQUENCE [LARGE SCALE GENOMIC DNA]</scope>
    <source>
        <strain evidence="4">Emoy2</strain>
    </source>
</reference>
<feature type="region of interest" description="Disordered" evidence="2">
    <location>
        <begin position="243"/>
        <end position="268"/>
    </location>
</feature>
<dbReference type="InParanoid" id="M4C0T2"/>